<feature type="domain" description="Terpene synthase metal-binding" evidence="2">
    <location>
        <begin position="15"/>
        <end position="106"/>
    </location>
</feature>
<evidence type="ECO:0000313" key="4">
    <source>
        <dbReference type="Proteomes" id="UP001280121"/>
    </source>
</evidence>
<name>A0AAD9TTT0_9ROSI</name>
<dbReference type="GO" id="GO:0010333">
    <property type="term" value="F:terpene synthase activity"/>
    <property type="evidence" value="ECO:0007669"/>
    <property type="project" value="InterPro"/>
</dbReference>
<protein>
    <recommendedName>
        <fullName evidence="2">Terpene synthase metal-binding domain-containing protein</fullName>
    </recommendedName>
</protein>
<gene>
    <name evidence="3" type="ORF">Ddye_023351</name>
</gene>
<dbReference type="EMBL" id="JANJYI010000007">
    <property type="protein sequence ID" value="KAK2641588.1"/>
    <property type="molecule type" value="Genomic_DNA"/>
</dbReference>
<accession>A0AAD9TTT0</accession>
<evidence type="ECO:0000256" key="1">
    <source>
        <dbReference type="ARBA" id="ARBA00022723"/>
    </source>
</evidence>
<dbReference type="GO" id="GO:0000287">
    <property type="term" value="F:magnesium ion binding"/>
    <property type="evidence" value="ECO:0007669"/>
    <property type="project" value="InterPro"/>
</dbReference>
<dbReference type="InterPro" id="IPR005630">
    <property type="entry name" value="Terpene_synthase_metal-bd"/>
</dbReference>
<dbReference type="Pfam" id="PF03936">
    <property type="entry name" value="Terpene_synth_C"/>
    <property type="match status" value="1"/>
</dbReference>
<keyword evidence="4" id="KW-1185">Reference proteome</keyword>
<dbReference type="Proteomes" id="UP001280121">
    <property type="component" value="Unassembled WGS sequence"/>
</dbReference>
<dbReference type="GO" id="GO:0016114">
    <property type="term" value="P:terpenoid biosynthetic process"/>
    <property type="evidence" value="ECO:0007669"/>
    <property type="project" value="InterPro"/>
</dbReference>
<dbReference type="InterPro" id="IPR050148">
    <property type="entry name" value="Terpene_synthase-like"/>
</dbReference>
<keyword evidence="1" id="KW-0479">Metal-binding</keyword>
<dbReference type="SUPFAM" id="SSF48576">
    <property type="entry name" value="Terpenoid synthases"/>
    <property type="match status" value="1"/>
</dbReference>
<dbReference type="Gene3D" id="1.10.600.10">
    <property type="entry name" value="Farnesyl Diphosphate Synthase"/>
    <property type="match status" value="1"/>
</dbReference>
<dbReference type="InterPro" id="IPR008949">
    <property type="entry name" value="Isoprenoid_synthase_dom_sf"/>
</dbReference>
<dbReference type="PANTHER" id="PTHR31225:SF251">
    <property type="entry name" value="(-)-GERMACRENE D SYNTHASE-LIKE ISOFORM X2"/>
    <property type="match status" value="1"/>
</dbReference>
<evidence type="ECO:0000313" key="3">
    <source>
        <dbReference type="EMBL" id="KAK2641588.1"/>
    </source>
</evidence>
<evidence type="ECO:0000259" key="2">
    <source>
        <dbReference type="Pfam" id="PF03936"/>
    </source>
</evidence>
<organism evidence="3 4">
    <name type="scientific">Dipteronia dyeriana</name>
    <dbReference type="NCBI Taxonomy" id="168575"/>
    <lineage>
        <taxon>Eukaryota</taxon>
        <taxon>Viridiplantae</taxon>
        <taxon>Streptophyta</taxon>
        <taxon>Embryophyta</taxon>
        <taxon>Tracheophyta</taxon>
        <taxon>Spermatophyta</taxon>
        <taxon>Magnoliopsida</taxon>
        <taxon>eudicotyledons</taxon>
        <taxon>Gunneridae</taxon>
        <taxon>Pentapetalae</taxon>
        <taxon>rosids</taxon>
        <taxon>malvids</taxon>
        <taxon>Sapindales</taxon>
        <taxon>Sapindaceae</taxon>
        <taxon>Hippocastanoideae</taxon>
        <taxon>Acereae</taxon>
        <taxon>Dipteronia</taxon>
    </lineage>
</organism>
<sequence length="164" mass="18900">MLVLIMKSPHGSEVSDGYTFTIAQALVNDLNCIVTEEALEWMSSRPTILKVSELIFRLVEDIKSHNFEQERGQIPSIVECYMKEYGVLKQEAYEELNKQVDNSLKDVNEERLKLSDHLPRPLLMCMVYFSRATNLIYDEDDKFTRIGKQMQARIASLLINPVAI</sequence>
<dbReference type="AlphaFoldDB" id="A0AAD9TTT0"/>
<proteinExistence type="predicted"/>
<reference evidence="3" key="1">
    <citation type="journal article" date="2023" name="Plant J.">
        <title>Genome sequences and population genomics provide insights into the demographic history, inbreeding, and mutation load of two 'living fossil' tree species of Dipteronia.</title>
        <authorList>
            <person name="Feng Y."/>
            <person name="Comes H.P."/>
            <person name="Chen J."/>
            <person name="Zhu S."/>
            <person name="Lu R."/>
            <person name="Zhang X."/>
            <person name="Li P."/>
            <person name="Qiu J."/>
            <person name="Olsen K.M."/>
            <person name="Qiu Y."/>
        </authorList>
    </citation>
    <scope>NUCLEOTIDE SEQUENCE</scope>
    <source>
        <strain evidence="3">KIB01</strain>
    </source>
</reference>
<comment type="caution">
    <text evidence="3">The sequence shown here is derived from an EMBL/GenBank/DDBJ whole genome shotgun (WGS) entry which is preliminary data.</text>
</comment>
<dbReference type="PANTHER" id="PTHR31225">
    <property type="entry name" value="OS04G0344100 PROTEIN-RELATED"/>
    <property type="match status" value="1"/>
</dbReference>